<dbReference type="EMBL" id="CP058579">
    <property type="protein sequence ID" value="QLG62025.1"/>
    <property type="molecule type" value="Genomic_DNA"/>
</dbReference>
<dbReference type="Proteomes" id="UP000509626">
    <property type="component" value="Chromosome"/>
</dbReference>
<dbReference type="KEGG" id="halu:HUG12_09930"/>
<keyword evidence="2" id="KW-1185">Reference proteome</keyword>
<dbReference type="AlphaFoldDB" id="A0A7D5QKA2"/>
<protein>
    <submittedName>
        <fullName evidence="1">Uncharacterized protein</fullName>
    </submittedName>
</protein>
<accession>A0A7D5QKA2</accession>
<proteinExistence type="predicted"/>
<dbReference type="RefSeq" id="WP_179268610.1">
    <property type="nucleotide sequence ID" value="NZ_CP058579.1"/>
</dbReference>
<dbReference type="OrthoDB" id="385723at2157"/>
<reference evidence="1 2" key="1">
    <citation type="submission" date="2020-06" db="EMBL/GenBank/DDBJ databases">
        <title>NJ-3-1, isolated from saline soil.</title>
        <authorList>
            <person name="Cui H.L."/>
            <person name="Shi X."/>
        </authorList>
    </citation>
    <scope>NUCLEOTIDE SEQUENCE [LARGE SCALE GENOMIC DNA]</scope>
    <source>
        <strain evidence="1 2">NJ-3-1</strain>
    </source>
</reference>
<gene>
    <name evidence="1" type="ORF">HUG12_09930</name>
</gene>
<sequence>MRTLDAEITERKGPALYPTCEVCGAKEGIHKAVVGPKQDDDYHYAKRYELACGHTLHDPDAKFEAGVVTLFQLQHPEYMEIEGENAGN</sequence>
<evidence type="ECO:0000313" key="2">
    <source>
        <dbReference type="Proteomes" id="UP000509626"/>
    </source>
</evidence>
<evidence type="ECO:0000313" key="1">
    <source>
        <dbReference type="EMBL" id="QLG62025.1"/>
    </source>
</evidence>
<name>A0A7D5QKA2_9EURY</name>
<dbReference type="GeneID" id="56037779"/>
<organism evidence="1 2">
    <name type="scientific">Halorarum salinum</name>
    <dbReference type="NCBI Taxonomy" id="2743089"/>
    <lineage>
        <taxon>Archaea</taxon>
        <taxon>Methanobacteriati</taxon>
        <taxon>Methanobacteriota</taxon>
        <taxon>Stenosarchaea group</taxon>
        <taxon>Halobacteria</taxon>
        <taxon>Halobacteriales</taxon>
        <taxon>Haloferacaceae</taxon>
        <taxon>Halorarum</taxon>
    </lineage>
</organism>